<feature type="compositionally biased region" description="Low complexity" evidence="1">
    <location>
        <begin position="124"/>
        <end position="135"/>
    </location>
</feature>
<feature type="compositionally biased region" description="Basic and acidic residues" evidence="1">
    <location>
        <begin position="236"/>
        <end position="260"/>
    </location>
</feature>
<feature type="compositionally biased region" description="Polar residues" evidence="1">
    <location>
        <begin position="439"/>
        <end position="452"/>
    </location>
</feature>
<dbReference type="OMA" id="NTPRKEQ"/>
<feature type="compositionally biased region" description="Polar residues" evidence="1">
    <location>
        <begin position="184"/>
        <end position="214"/>
    </location>
</feature>
<accession>A0A0C4E7H8</accession>
<dbReference type="AlphaFoldDB" id="A0A0C4E7H8"/>
<evidence type="ECO:0000313" key="3">
    <source>
        <dbReference type="EnsemblFungi" id="MAPG_08491T0"/>
    </source>
</evidence>
<feature type="region of interest" description="Disordered" evidence="1">
    <location>
        <begin position="156"/>
        <end position="285"/>
    </location>
</feature>
<gene>
    <name evidence="2" type="ORF">MAPG_08491</name>
</gene>
<evidence type="ECO:0000313" key="2">
    <source>
        <dbReference type="EMBL" id="KLU89520.1"/>
    </source>
</evidence>
<protein>
    <submittedName>
        <fullName evidence="2 3">Uncharacterized protein</fullName>
    </submittedName>
</protein>
<feature type="region of interest" description="Disordered" evidence="1">
    <location>
        <begin position="73"/>
        <end position="137"/>
    </location>
</feature>
<feature type="region of interest" description="Disordered" evidence="1">
    <location>
        <begin position="363"/>
        <end position="462"/>
    </location>
</feature>
<feature type="region of interest" description="Disordered" evidence="1">
    <location>
        <begin position="309"/>
        <end position="341"/>
    </location>
</feature>
<feature type="region of interest" description="Disordered" evidence="1">
    <location>
        <begin position="500"/>
        <end position="526"/>
    </location>
</feature>
<feature type="compositionally biased region" description="Low complexity" evidence="1">
    <location>
        <begin position="173"/>
        <end position="183"/>
    </location>
</feature>
<feature type="compositionally biased region" description="Polar residues" evidence="1">
    <location>
        <begin position="156"/>
        <end position="167"/>
    </location>
</feature>
<evidence type="ECO:0000313" key="4">
    <source>
        <dbReference type="Proteomes" id="UP000011715"/>
    </source>
</evidence>
<reference evidence="4" key="2">
    <citation type="submission" date="2010-05" db="EMBL/GenBank/DDBJ databases">
        <title>The genome sequence of Magnaporthe poae strain ATCC 64411.</title>
        <authorList>
            <person name="Ma L.-J."/>
            <person name="Dead R."/>
            <person name="Young S."/>
            <person name="Zeng Q."/>
            <person name="Koehrsen M."/>
            <person name="Alvarado L."/>
            <person name="Berlin A."/>
            <person name="Chapman S.B."/>
            <person name="Chen Z."/>
            <person name="Freedman E."/>
            <person name="Gellesch M."/>
            <person name="Goldberg J."/>
            <person name="Griggs A."/>
            <person name="Gujja S."/>
            <person name="Heilman E.R."/>
            <person name="Heiman D."/>
            <person name="Hepburn T."/>
            <person name="Howarth C."/>
            <person name="Jen D."/>
            <person name="Larson L."/>
            <person name="Mehta T."/>
            <person name="Neiman D."/>
            <person name="Pearson M."/>
            <person name="Roberts A."/>
            <person name="Saif S."/>
            <person name="Shea T."/>
            <person name="Shenoy N."/>
            <person name="Sisk P."/>
            <person name="Stolte C."/>
            <person name="Sykes S."/>
            <person name="Walk T."/>
            <person name="White J."/>
            <person name="Yandava C."/>
            <person name="Haas B."/>
            <person name="Nusbaum C."/>
            <person name="Birren B."/>
        </authorList>
    </citation>
    <scope>NUCLEOTIDE SEQUENCE [LARGE SCALE GENOMIC DNA]</scope>
    <source>
        <strain evidence="4">ATCC 64411 / 73-15</strain>
    </source>
</reference>
<evidence type="ECO:0000256" key="1">
    <source>
        <dbReference type="SAM" id="MobiDB-lite"/>
    </source>
</evidence>
<dbReference type="OrthoDB" id="10509373at2759"/>
<reference evidence="2" key="3">
    <citation type="submission" date="2011-03" db="EMBL/GenBank/DDBJ databases">
        <title>Annotation of Magnaporthe poae ATCC 64411.</title>
        <authorList>
            <person name="Ma L.-J."/>
            <person name="Dead R."/>
            <person name="Young S.K."/>
            <person name="Zeng Q."/>
            <person name="Gargeya S."/>
            <person name="Fitzgerald M."/>
            <person name="Haas B."/>
            <person name="Abouelleil A."/>
            <person name="Alvarado L."/>
            <person name="Arachchi H.M."/>
            <person name="Berlin A."/>
            <person name="Brown A."/>
            <person name="Chapman S.B."/>
            <person name="Chen Z."/>
            <person name="Dunbar C."/>
            <person name="Freedman E."/>
            <person name="Gearin G."/>
            <person name="Gellesch M."/>
            <person name="Goldberg J."/>
            <person name="Griggs A."/>
            <person name="Gujja S."/>
            <person name="Heiman D."/>
            <person name="Howarth C."/>
            <person name="Larson L."/>
            <person name="Lui A."/>
            <person name="MacDonald P.J.P."/>
            <person name="Mehta T."/>
            <person name="Montmayeur A."/>
            <person name="Murphy C."/>
            <person name="Neiman D."/>
            <person name="Pearson M."/>
            <person name="Priest M."/>
            <person name="Roberts A."/>
            <person name="Saif S."/>
            <person name="Shea T."/>
            <person name="Shenoy N."/>
            <person name="Sisk P."/>
            <person name="Stolte C."/>
            <person name="Sykes S."/>
            <person name="Yandava C."/>
            <person name="Wortman J."/>
            <person name="Nusbaum C."/>
            <person name="Birren B."/>
        </authorList>
    </citation>
    <scope>NUCLEOTIDE SEQUENCE</scope>
    <source>
        <strain evidence="2">ATCC 64411</strain>
    </source>
</reference>
<keyword evidence="4" id="KW-1185">Reference proteome</keyword>
<dbReference type="EnsemblFungi" id="MAPG_08491T0">
    <property type="protein sequence ID" value="MAPG_08491T0"/>
    <property type="gene ID" value="MAPG_08491"/>
</dbReference>
<feature type="region of interest" description="Disordered" evidence="1">
    <location>
        <begin position="679"/>
        <end position="699"/>
    </location>
</feature>
<feature type="compositionally biased region" description="Polar residues" evidence="1">
    <location>
        <begin position="320"/>
        <end position="331"/>
    </location>
</feature>
<reference evidence="3" key="4">
    <citation type="journal article" date="2015" name="G3 (Bethesda)">
        <title>Genome sequences of three phytopathogenic species of the Magnaporthaceae family of fungi.</title>
        <authorList>
            <person name="Okagaki L.H."/>
            <person name="Nunes C.C."/>
            <person name="Sailsbery J."/>
            <person name="Clay B."/>
            <person name="Brown D."/>
            <person name="John T."/>
            <person name="Oh Y."/>
            <person name="Young N."/>
            <person name="Fitzgerald M."/>
            <person name="Haas B.J."/>
            <person name="Zeng Q."/>
            <person name="Young S."/>
            <person name="Adiconis X."/>
            <person name="Fan L."/>
            <person name="Levin J.Z."/>
            <person name="Mitchell T.K."/>
            <person name="Okubara P.A."/>
            <person name="Farman M.L."/>
            <person name="Kohn L.M."/>
            <person name="Birren B."/>
            <person name="Ma L.-J."/>
            <person name="Dean R.A."/>
        </authorList>
    </citation>
    <scope>NUCLEOTIDE SEQUENCE</scope>
    <source>
        <strain evidence="3">ATCC 64411 / 73-15</strain>
    </source>
</reference>
<dbReference type="eggNOG" id="ENOG502RMP1">
    <property type="taxonomic scope" value="Eukaryota"/>
</dbReference>
<dbReference type="Proteomes" id="UP000011715">
    <property type="component" value="Unassembled WGS sequence"/>
</dbReference>
<reference evidence="2" key="1">
    <citation type="submission" date="2010-05" db="EMBL/GenBank/DDBJ databases">
        <title>The Genome Sequence of Magnaporthe poae strain ATCC 64411.</title>
        <authorList>
            <consortium name="The Broad Institute Genome Sequencing Platform"/>
            <consortium name="Broad Institute Genome Sequencing Center for Infectious Disease"/>
            <person name="Ma L.-J."/>
            <person name="Dead R."/>
            <person name="Young S."/>
            <person name="Zeng Q."/>
            <person name="Koehrsen M."/>
            <person name="Alvarado L."/>
            <person name="Berlin A."/>
            <person name="Chapman S.B."/>
            <person name="Chen Z."/>
            <person name="Freedman E."/>
            <person name="Gellesch M."/>
            <person name="Goldberg J."/>
            <person name="Griggs A."/>
            <person name="Gujja S."/>
            <person name="Heilman E.R."/>
            <person name="Heiman D."/>
            <person name="Hepburn T."/>
            <person name="Howarth C."/>
            <person name="Jen D."/>
            <person name="Larson L."/>
            <person name="Mehta T."/>
            <person name="Neiman D."/>
            <person name="Pearson M."/>
            <person name="Roberts A."/>
            <person name="Saif S."/>
            <person name="Shea T."/>
            <person name="Shenoy N."/>
            <person name="Sisk P."/>
            <person name="Stolte C."/>
            <person name="Sykes S."/>
            <person name="Walk T."/>
            <person name="White J."/>
            <person name="Yandava C."/>
            <person name="Haas B."/>
            <person name="Nusbaum C."/>
            <person name="Birren B."/>
        </authorList>
    </citation>
    <scope>NUCLEOTIDE SEQUENCE</scope>
    <source>
        <strain evidence="2">ATCC 64411</strain>
    </source>
</reference>
<dbReference type="EMBL" id="GL876973">
    <property type="protein sequence ID" value="KLU89520.1"/>
    <property type="molecule type" value="Genomic_DNA"/>
</dbReference>
<name>A0A0C4E7H8_MAGP6</name>
<organism evidence="3 4">
    <name type="scientific">Magnaporthiopsis poae (strain ATCC 64411 / 73-15)</name>
    <name type="common">Kentucky bluegrass fungus</name>
    <name type="synonym">Magnaporthe poae</name>
    <dbReference type="NCBI Taxonomy" id="644358"/>
    <lineage>
        <taxon>Eukaryota</taxon>
        <taxon>Fungi</taxon>
        <taxon>Dikarya</taxon>
        <taxon>Ascomycota</taxon>
        <taxon>Pezizomycotina</taxon>
        <taxon>Sordariomycetes</taxon>
        <taxon>Sordariomycetidae</taxon>
        <taxon>Magnaporthales</taxon>
        <taxon>Magnaporthaceae</taxon>
        <taxon>Magnaporthiopsis</taxon>
    </lineage>
</organism>
<dbReference type="EMBL" id="ADBL01002057">
    <property type="status" value="NOT_ANNOTATED_CDS"/>
    <property type="molecule type" value="Genomic_DNA"/>
</dbReference>
<dbReference type="VEuPathDB" id="FungiDB:MAPG_08491"/>
<feature type="compositionally biased region" description="Acidic residues" evidence="1">
    <location>
        <begin position="90"/>
        <end position="111"/>
    </location>
</feature>
<reference evidence="3" key="5">
    <citation type="submission" date="2015-06" db="UniProtKB">
        <authorList>
            <consortium name="EnsemblFungi"/>
        </authorList>
    </citation>
    <scope>IDENTIFICATION</scope>
    <source>
        <strain evidence="3">ATCC 64411</strain>
    </source>
</reference>
<feature type="compositionally biased region" description="Polar residues" evidence="1">
    <location>
        <begin position="502"/>
        <end position="514"/>
    </location>
</feature>
<proteinExistence type="predicted"/>
<sequence>MVRRYTLEQEEFVRKRLDAKYQNSVIRDEYQAKFPESHAESPFELNQVSYLRKKNKEGSLGFRNPGFRQLVASINEKRAANGQPPLGDPAEPEEDEEDEEEDDEEDEEASDDAAGSPQAPQNVAASNAARPASSAVTTAAFRPALAPAQTSTPLLGTQASVQAQTQVRFDPHAASNPNAASASVLPTPSDGSVPNPLTAQMATFRQSAQESQRPNDVIEPSRAVAPSSASKGETSATDKPDTARPTQERERDTRKTDDMARGVPGPNTPRKEQRSLPVPARSGSVLEAFHQAHEPTLLSPFAIGDFHPGMRNASAADSRPQGTINPRQLTKSPGAATGTPSTVFWAAAPDTRLAPNAAQHLNHTETSPLLGQTDADGTLGKRKNTSPTPKPAATGENGEKRPKLSQNQPDSPSYPAGAVEPDELGRMSLPFVLGDGRWPSSSAQAGNQSAPDQSLPEIPGSHSGFVNISKAFFPARQSGGNGEAASHVKKLQLHVGKDGLATVQSPGPASTGSHTPLPKPTASAHVGSLQPAAAIPPTRQPAGHTGHHGMLPIPTVRDFKRSAGSLTINSGFPSITGQQQTHQGSGQTADAVVLPSGGKAQARQEADALVDMIEGQDLIEAAIQAGKDAQNMIFSNRDPNSGNHTRESKALLAMARVQEASVRLNKVLYPTLAESPAPAMRVTSTPQGPVVEQAPQHSEEDAEVYYVTMPIPGTDVRPCPVGADCPVPASVFHFHCHVNKTVIFSDTDDFKRAAMVYVKAQQERLLREQ</sequence>